<keyword evidence="7" id="KW-0732">Signal</keyword>
<dbReference type="GO" id="GO:0015562">
    <property type="term" value="F:efflux transmembrane transporter activity"/>
    <property type="evidence" value="ECO:0007669"/>
    <property type="project" value="InterPro"/>
</dbReference>
<dbReference type="SUPFAM" id="SSF56954">
    <property type="entry name" value="Outer membrane efflux proteins (OEP)"/>
    <property type="match status" value="1"/>
</dbReference>
<dbReference type="PANTHER" id="PTHR30026">
    <property type="entry name" value="OUTER MEMBRANE PROTEIN TOLC"/>
    <property type="match status" value="1"/>
</dbReference>
<protein>
    <submittedName>
        <fullName evidence="8">TolC family protein</fullName>
    </submittedName>
</protein>
<feature type="chain" id="PRO_5027768269" evidence="7">
    <location>
        <begin position="25"/>
        <end position="397"/>
    </location>
</feature>
<keyword evidence="4" id="KW-0472">Membrane</keyword>
<evidence type="ECO:0000256" key="1">
    <source>
        <dbReference type="ARBA" id="ARBA00004442"/>
    </source>
</evidence>
<accession>A0A7C5IYT4</accession>
<keyword evidence="6" id="KW-0175">Coiled coil</keyword>
<dbReference type="EMBL" id="DROM01000273">
    <property type="protein sequence ID" value="HHH13469.1"/>
    <property type="molecule type" value="Genomic_DNA"/>
</dbReference>
<evidence type="ECO:0000256" key="7">
    <source>
        <dbReference type="SAM" id="SignalP"/>
    </source>
</evidence>
<evidence type="ECO:0000256" key="4">
    <source>
        <dbReference type="ARBA" id="ARBA00023136"/>
    </source>
</evidence>
<evidence type="ECO:0000256" key="5">
    <source>
        <dbReference type="ARBA" id="ARBA00023237"/>
    </source>
</evidence>
<dbReference type="GO" id="GO:1990281">
    <property type="term" value="C:efflux pump complex"/>
    <property type="evidence" value="ECO:0007669"/>
    <property type="project" value="TreeGrafter"/>
</dbReference>
<evidence type="ECO:0000256" key="2">
    <source>
        <dbReference type="ARBA" id="ARBA00022452"/>
    </source>
</evidence>
<keyword evidence="2" id="KW-1134">Transmembrane beta strand</keyword>
<evidence type="ECO:0000313" key="8">
    <source>
        <dbReference type="EMBL" id="HHH13469.1"/>
    </source>
</evidence>
<feature type="signal peptide" evidence="7">
    <location>
        <begin position="1"/>
        <end position="24"/>
    </location>
</feature>
<organism evidence="8">
    <name type="scientific">Thiolapillus brandeum</name>
    <dbReference type="NCBI Taxonomy" id="1076588"/>
    <lineage>
        <taxon>Bacteria</taxon>
        <taxon>Pseudomonadati</taxon>
        <taxon>Pseudomonadota</taxon>
        <taxon>Gammaproteobacteria</taxon>
        <taxon>Chromatiales</taxon>
        <taxon>Sedimenticolaceae</taxon>
        <taxon>Thiolapillus</taxon>
    </lineage>
</organism>
<dbReference type="PANTHER" id="PTHR30026:SF20">
    <property type="entry name" value="OUTER MEMBRANE PROTEIN TOLC"/>
    <property type="match status" value="1"/>
</dbReference>
<evidence type="ECO:0000256" key="3">
    <source>
        <dbReference type="ARBA" id="ARBA00022692"/>
    </source>
</evidence>
<proteinExistence type="predicted"/>
<feature type="coiled-coil region" evidence="6">
    <location>
        <begin position="297"/>
        <end position="342"/>
    </location>
</feature>
<gene>
    <name evidence="8" type="ORF">ENJ98_04470</name>
</gene>
<keyword evidence="3" id="KW-0812">Transmembrane</keyword>
<keyword evidence="5" id="KW-0998">Cell outer membrane</keyword>
<reference evidence="8" key="1">
    <citation type="journal article" date="2020" name="mSystems">
        <title>Genome- and Community-Level Interaction Insights into Carbon Utilization and Element Cycling Functions of Hydrothermarchaeota in Hydrothermal Sediment.</title>
        <authorList>
            <person name="Zhou Z."/>
            <person name="Liu Y."/>
            <person name="Xu W."/>
            <person name="Pan J."/>
            <person name="Luo Z.H."/>
            <person name="Li M."/>
        </authorList>
    </citation>
    <scope>NUCLEOTIDE SEQUENCE [LARGE SCALE GENOMIC DNA]</scope>
    <source>
        <strain evidence="8">HyVt-535</strain>
    </source>
</reference>
<dbReference type="AlphaFoldDB" id="A0A7C5IYT4"/>
<dbReference type="Proteomes" id="UP000886100">
    <property type="component" value="Unassembled WGS sequence"/>
</dbReference>
<name>A0A7C5IYT4_9GAMM</name>
<sequence>MHAGHLVHTALLAILVLAALPVHAVTLAEAVQASLERHPESRLAEARHKVEAGYRQQAESLLGGDPSVTLSATGDTFGSDFGYEEYVVGISLPVLLPGQRSARAAIADNIGRLADDDRKRLLWQVAGEVLERAWQLRIAHAELKESTKQWAAARALVQDIRHRHEVGEVSRNDLLLAQQDLITAEAGYQEALDALRKARIAWRNYTGLDALPDDLETFSTRKAEENPASHPRLAALVAQVETARARTADARARRRASPVVSLFAKRDRGDRNQDYTDSLGLEVSLPLGTGAPAAPAIAEAEAELTRAQASLDLARRELQLELARAEQEVARATRLHLLAERNHRLSLSRLKLAQRAFELGEMDLYQLLLARRQSYQATRELRLRKLEKARALARKNH</sequence>
<feature type="non-terminal residue" evidence="8">
    <location>
        <position position="397"/>
    </location>
</feature>
<comment type="caution">
    <text evidence="8">The sequence shown here is derived from an EMBL/GenBank/DDBJ whole genome shotgun (WGS) entry which is preliminary data.</text>
</comment>
<comment type="subcellular location">
    <subcellularLocation>
        <location evidence="1">Cell outer membrane</location>
    </subcellularLocation>
</comment>
<dbReference type="Gene3D" id="1.20.1600.10">
    <property type="entry name" value="Outer membrane efflux proteins (OEP)"/>
    <property type="match status" value="1"/>
</dbReference>
<dbReference type="GO" id="GO:0015288">
    <property type="term" value="F:porin activity"/>
    <property type="evidence" value="ECO:0007669"/>
    <property type="project" value="TreeGrafter"/>
</dbReference>
<dbReference type="InterPro" id="IPR051906">
    <property type="entry name" value="TolC-like"/>
</dbReference>
<evidence type="ECO:0000256" key="6">
    <source>
        <dbReference type="SAM" id="Coils"/>
    </source>
</evidence>
<dbReference type="GO" id="GO:0009279">
    <property type="term" value="C:cell outer membrane"/>
    <property type="evidence" value="ECO:0007669"/>
    <property type="project" value="UniProtKB-SubCell"/>
</dbReference>